<proteinExistence type="predicted"/>
<dbReference type="PROSITE" id="PS50983">
    <property type="entry name" value="FE_B12_PBP"/>
    <property type="match status" value="1"/>
</dbReference>
<evidence type="ECO:0000259" key="2">
    <source>
        <dbReference type="PROSITE" id="PS50983"/>
    </source>
</evidence>
<dbReference type="Gene3D" id="3.40.50.1980">
    <property type="entry name" value="Nitrogenase molybdenum iron protein domain"/>
    <property type="match status" value="2"/>
</dbReference>
<keyword evidence="1" id="KW-1133">Transmembrane helix</keyword>
<dbReference type="RefSeq" id="WP_400256216.1">
    <property type="nucleotide sequence ID" value="NZ_CAYAYE010000030.1"/>
</dbReference>
<evidence type="ECO:0000256" key="1">
    <source>
        <dbReference type="SAM" id="Phobius"/>
    </source>
</evidence>
<keyword evidence="1" id="KW-0472">Membrane</keyword>
<accession>A0A8J8TEK5</accession>
<dbReference type="InterPro" id="IPR002491">
    <property type="entry name" value="ABC_transptr_periplasmic_BD"/>
</dbReference>
<dbReference type="PANTHER" id="PTHR30535:SF34">
    <property type="entry name" value="MOLYBDATE-BINDING PROTEIN MOLA"/>
    <property type="match status" value="1"/>
</dbReference>
<dbReference type="PANTHER" id="PTHR30535">
    <property type="entry name" value="VITAMIN B12-BINDING PROTEIN"/>
    <property type="match status" value="1"/>
</dbReference>
<dbReference type="SUPFAM" id="SSF53807">
    <property type="entry name" value="Helical backbone' metal receptor"/>
    <property type="match status" value="1"/>
</dbReference>
<reference evidence="3" key="1">
    <citation type="submission" date="2016-03" db="EMBL/GenBank/DDBJ databases">
        <authorList>
            <person name="Borrel G."/>
            <person name="Mccann A."/>
            <person name="O'Toole P.W."/>
        </authorList>
    </citation>
    <scope>NUCLEOTIDE SEQUENCE</scope>
    <source>
        <strain evidence="3">183</strain>
    </source>
</reference>
<organism evidence="3 4">
    <name type="scientific">Candidatus Methanomassiliicoccus intestinalis</name>
    <dbReference type="NCBI Taxonomy" id="1406512"/>
    <lineage>
        <taxon>Archaea</taxon>
        <taxon>Methanobacteriati</taxon>
        <taxon>Thermoplasmatota</taxon>
        <taxon>Thermoplasmata</taxon>
        <taxon>Methanomassiliicoccales</taxon>
        <taxon>Methanomassiliicoccaceae</taxon>
        <taxon>Methanomassiliicoccus</taxon>
    </lineage>
</organism>
<dbReference type="GO" id="GO:0071281">
    <property type="term" value="P:cellular response to iron ion"/>
    <property type="evidence" value="ECO:0007669"/>
    <property type="project" value="TreeGrafter"/>
</dbReference>
<feature type="domain" description="Fe/B12 periplasmic-binding" evidence="2">
    <location>
        <begin position="133"/>
        <end position="410"/>
    </location>
</feature>
<evidence type="ECO:0000313" key="4">
    <source>
        <dbReference type="Proteomes" id="UP000752814"/>
    </source>
</evidence>
<comment type="caution">
    <text evidence="3">The sequence shown here is derived from an EMBL/GenBank/DDBJ whole genome shotgun (WGS) entry which is preliminary data.</text>
</comment>
<dbReference type="AlphaFoldDB" id="A0A8J8TEK5"/>
<dbReference type="EMBL" id="LVVT01000021">
    <property type="protein sequence ID" value="TQS81895.1"/>
    <property type="molecule type" value="Genomic_DNA"/>
</dbReference>
<protein>
    <recommendedName>
        <fullName evidence="2">Fe/B12 periplasmic-binding domain-containing protein</fullName>
    </recommendedName>
</protein>
<dbReference type="Proteomes" id="UP000752814">
    <property type="component" value="Unassembled WGS sequence"/>
</dbReference>
<evidence type="ECO:0000313" key="3">
    <source>
        <dbReference type="EMBL" id="TQS81895.1"/>
    </source>
</evidence>
<name>A0A8J8TEK5_9ARCH</name>
<feature type="transmembrane region" description="Helical" evidence="1">
    <location>
        <begin position="6"/>
        <end position="26"/>
    </location>
</feature>
<gene>
    <name evidence="3" type="ORF">A3207_08365</name>
</gene>
<dbReference type="InterPro" id="IPR050902">
    <property type="entry name" value="ABC_Transporter_SBP"/>
</dbReference>
<sequence length="432" mass="48137">MGNKKVYAVILVIVLVVAAAGAYFAFSSSDDSYRSSNTDGRLAVLGNADENDYLDSKDIDVINDMIENGKYSQMADANNDGVVNDADAKMVQEIIDLKKYNEGKADSEKKSMTVNYISVDNKVLSAEIPVLKIVILNSQRSLSLAIAINAGDNIVALNDYIYTYWDENLFKNYKDLPTVGDRKEPSLEEILKTDADTIYAGSETKYGVNIQGNTLGDKQVLRLVTYEDGRLADGALMLGFFTDHDEDAQKYVKWMDDLTSKINDKLSKIEDKDKTRFYVGTPTYMYAGLDGVSTALSASGATNVGNLIVTDPTKPGASTSEYIEDILKCNPQYIIGGKYIYTHQSESEIKAVYDSMDFSKFAITDGYVNNEIYMINYDLPFCIHTLIGSTIFFPEAFSVAELEDTIKDYLSQFCETNGYEFNMYNFVYFPAD</sequence>
<keyword evidence="1" id="KW-0812">Transmembrane</keyword>